<feature type="transmembrane region" description="Helical" evidence="5">
    <location>
        <begin position="86"/>
        <end position="111"/>
    </location>
</feature>
<evidence type="ECO:0000259" key="6">
    <source>
        <dbReference type="Pfam" id="PF09335"/>
    </source>
</evidence>
<dbReference type="InterPro" id="IPR032816">
    <property type="entry name" value="VTT_dom"/>
</dbReference>
<evidence type="ECO:0000256" key="3">
    <source>
        <dbReference type="ARBA" id="ARBA00022989"/>
    </source>
</evidence>
<dbReference type="Pfam" id="PF09335">
    <property type="entry name" value="VTT_dom"/>
    <property type="match status" value="1"/>
</dbReference>
<evidence type="ECO:0000256" key="2">
    <source>
        <dbReference type="ARBA" id="ARBA00022692"/>
    </source>
</evidence>
<dbReference type="PANTHER" id="PTHR43220">
    <property type="match status" value="1"/>
</dbReference>
<feature type="transmembrane region" description="Helical" evidence="5">
    <location>
        <begin position="56"/>
        <end position="80"/>
    </location>
</feature>
<accession>A0ABY4ZX03</accession>
<sequence length="248" mass="26414">MTRERAVTLLRRFGPLAVIVILFVAAFASGLAGHLSLEELRTRGAELQAFAREKPVLCAAIYLAIYVSSVAVSLPGALILSLTAGFLFGPLGGALAVTGATGGSTVTYLVFRTAFGDVLRRKPDAFLARMAEGLRRDAFNYLLTLRLIPAFPLLAVNVAAGVANIRTRTFVLASILGMIPSSFIYAGIGAGLGHLFARGGPVTIETLLSPRIYLPIIGMGVLAFLPLLWRHWRKGRGAAPLPESLDEK</sequence>
<keyword evidence="4 5" id="KW-0472">Membrane</keyword>
<proteinExistence type="predicted"/>
<comment type="subcellular location">
    <subcellularLocation>
        <location evidence="1">Membrane</location>
        <topology evidence="1">Multi-pass membrane protein</topology>
    </subcellularLocation>
</comment>
<dbReference type="Proteomes" id="UP001057520">
    <property type="component" value="Chromosome"/>
</dbReference>
<evidence type="ECO:0000313" key="8">
    <source>
        <dbReference type="Proteomes" id="UP001057520"/>
    </source>
</evidence>
<evidence type="ECO:0000256" key="1">
    <source>
        <dbReference type="ARBA" id="ARBA00004141"/>
    </source>
</evidence>
<feature type="transmembrane region" description="Helical" evidence="5">
    <location>
        <begin position="212"/>
        <end position="229"/>
    </location>
</feature>
<dbReference type="InterPro" id="IPR045014">
    <property type="entry name" value="TM41A/B"/>
</dbReference>
<keyword evidence="3 5" id="KW-1133">Transmembrane helix</keyword>
<gene>
    <name evidence="7" type="ORF">MZV50_02620</name>
</gene>
<evidence type="ECO:0000313" key="7">
    <source>
        <dbReference type="EMBL" id="USQ96507.1"/>
    </source>
</evidence>
<keyword evidence="2 5" id="KW-0812">Transmembrane</keyword>
<organism evidence="7 8">
    <name type="scientific">Caulobacter segnis</name>
    <dbReference type="NCBI Taxonomy" id="88688"/>
    <lineage>
        <taxon>Bacteria</taxon>
        <taxon>Pseudomonadati</taxon>
        <taxon>Pseudomonadota</taxon>
        <taxon>Alphaproteobacteria</taxon>
        <taxon>Caulobacterales</taxon>
        <taxon>Caulobacteraceae</taxon>
        <taxon>Caulobacter</taxon>
    </lineage>
</organism>
<dbReference type="PANTHER" id="PTHR43220:SF18">
    <property type="entry name" value="TRANSMEMBRANE PROTEIN 41B"/>
    <property type="match status" value="1"/>
</dbReference>
<dbReference type="EMBL" id="CP096040">
    <property type="protein sequence ID" value="USQ96507.1"/>
    <property type="molecule type" value="Genomic_DNA"/>
</dbReference>
<feature type="domain" description="VTT" evidence="6">
    <location>
        <begin position="78"/>
        <end position="190"/>
    </location>
</feature>
<feature type="transmembrane region" description="Helical" evidence="5">
    <location>
        <begin position="170"/>
        <end position="192"/>
    </location>
</feature>
<protein>
    <submittedName>
        <fullName evidence="7">TVP38/TMEM64 family protein</fullName>
    </submittedName>
</protein>
<evidence type="ECO:0000256" key="5">
    <source>
        <dbReference type="SAM" id="Phobius"/>
    </source>
</evidence>
<name>A0ABY4ZX03_9CAUL</name>
<feature type="transmembrane region" description="Helical" evidence="5">
    <location>
        <begin position="12"/>
        <end position="35"/>
    </location>
</feature>
<evidence type="ECO:0000256" key="4">
    <source>
        <dbReference type="ARBA" id="ARBA00023136"/>
    </source>
</evidence>
<keyword evidence="8" id="KW-1185">Reference proteome</keyword>
<reference evidence="7 8" key="1">
    <citation type="submission" date="2022-04" db="EMBL/GenBank/DDBJ databases">
        <title>Genome sequence of soybean root-associated Caulobacter segnis RL271.</title>
        <authorList>
            <person name="Longley R."/>
            <person name="Bonito G."/>
            <person name="Trigodet F."/>
            <person name="Crosson S."/>
            <person name="Fiebig A."/>
        </authorList>
    </citation>
    <scope>NUCLEOTIDE SEQUENCE [LARGE SCALE GENOMIC DNA]</scope>
    <source>
        <strain evidence="7 8">RL271</strain>
    </source>
</reference>